<dbReference type="STRING" id="33968.BMS77_05020"/>
<dbReference type="GO" id="GO:0005886">
    <property type="term" value="C:plasma membrane"/>
    <property type="evidence" value="ECO:0007669"/>
    <property type="project" value="UniProtKB-SubCell"/>
</dbReference>
<dbReference type="GO" id="GO:0006629">
    <property type="term" value="P:lipid metabolic process"/>
    <property type="evidence" value="ECO:0007669"/>
    <property type="project" value="UniProtKB-KW"/>
</dbReference>
<name>A0A1X0VDT8_LEUPS</name>
<evidence type="ECO:0000256" key="3">
    <source>
        <dbReference type="ARBA" id="ARBA00022692"/>
    </source>
</evidence>
<evidence type="ECO:0000256" key="4">
    <source>
        <dbReference type="ARBA" id="ARBA00022989"/>
    </source>
</evidence>
<evidence type="ECO:0000256" key="2">
    <source>
        <dbReference type="ARBA" id="ARBA00022475"/>
    </source>
</evidence>
<dbReference type="eggNOG" id="COG0392">
    <property type="taxonomic scope" value="Bacteria"/>
</dbReference>
<feature type="transmembrane region" description="Helical" evidence="6">
    <location>
        <begin position="43"/>
        <end position="68"/>
    </location>
</feature>
<feature type="transmembrane region" description="Helical" evidence="6">
    <location>
        <begin position="7"/>
        <end position="23"/>
    </location>
</feature>
<feature type="transmembrane region" description="Helical" evidence="6">
    <location>
        <begin position="119"/>
        <end position="145"/>
    </location>
</feature>
<keyword evidence="4 6" id="KW-1133">Transmembrane helix</keyword>
<evidence type="ECO:0000256" key="1">
    <source>
        <dbReference type="ARBA" id="ARBA00004651"/>
    </source>
</evidence>
<feature type="transmembrane region" description="Helical" evidence="6">
    <location>
        <begin position="266"/>
        <end position="288"/>
    </location>
</feature>
<feature type="transmembrane region" description="Helical" evidence="6">
    <location>
        <begin position="157"/>
        <end position="181"/>
    </location>
</feature>
<dbReference type="GO" id="GO:0046677">
    <property type="term" value="P:response to antibiotic"/>
    <property type="evidence" value="ECO:0007669"/>
    <property type="project" value="UniProtKB-KW"/>
</dbReference>
<feature type="transmembrane region" description="Helical" evidence="6">
    <location>
        <begin position="80"/>
        <end position="99"/>
    </location>
</feature>
<reference evidence="7 8" key="1">
    <citation type="journal article" date="2017" name="Front. Microbiol.">
        <title>Genomic Characterization of Dairy Associated Leuconostoc Species and Diversity of Leuconostocs in Undefined Mixed Mesophilic Starter Cultures.</title>
        <authorList>
            <person name="Frantzen C.A."/>
            <person name="Kot W."/>
            <person name="Pedersen T.B."/>
            <person name="Ardo Y.M."/>
            <person name="Broadbent J.R."/>
            <person name="Neve H."/>
            <person name="Hansen L.H."/>
            <person name="Dal Bello F."/>
            <person name="Ostlie H.M."/>
            <person name="Kleppen H.P."/>
            <person name="Vogensen F.K."/>
            <person name="Holo H."/>
        </authorList>
    </citation>
    <scope>NUCLEOTIDE SEQUENCE [LARGE SCALE GENOMIC DNA]</scope>
    <source>
        <strain evidence="7 8">LMGCF08</strain>
    </source>
</reference>
<comment type="caution">
    <text evidence="7">The sequence shown here is derived from an EMBL/GenBank/DDBJ whole genome shotgun (WGS) entry which is preliminary data.</text>
</comment>
<protein>
    <recommendedName>
        <fullName evidence="6">Phosphatidylglycerol lysyltransferase</fullName>
        <ecNumber evidence="6">2.3.2.3</ecNumber>
    </recommendedName>
    <alternativeName>
        <fullName evidence="6">Lysylphosphatidylglycerol synthase</fullName>
    </alternativeName>
</protein>
<dbReference type="GeneID" id="97231148"/>
<dbReference type="GO" id="GO:0050071">
    <property type="term" value="F:phosphatidylglycerol lysyltransferase activity"/>
    <property type="evidence" value="ECO:0007669"/>
    <property type="project" value="UniProtKB-EC"/>
</dbReference>
<comment type="catalytic activity">
    <reaction evidence="6">
        <text>L-lysyl-tRNA(Lys) + a 1,2-diacyl-sn-glycero-3-phospho-(1'-sn-glycerol) = a 1,2-diacyl-sn-glycero-3-phospho-1'-(3'-O-L-lysyl)-sn-glycerol + tRNA(Lys)</text>
        <dbReference type="Rhea" id="RHEA:10668"/>
        <dbReference type="Rhea" id="RHEA-COMP:9696"/>
        <dbReference type="Rhea" id="RHEA-COMP:9697"/>
        <dbReference type="ChEBI" id="CHEBI:64716"/>
        <dbReference type="ChEBI" id="CHEBI:75792"/>
        <dbReference type="ChEBI" id="CHEBI:78442"/>
        <dbReference type="ChEBI" id="CHEBI:78529"/>
        <dbReference type="EC" id="2.3.2.3"/>
    </reaction>
</comment>
<dbReference type="NCBIfam" id="TIGR00374">
    <property type="entry name" value="flippase-like domain"/>
    <property type="match status" value="1"/>
</dbReference>
<comment type="function">
    <text evidence="6">Catalyzes the transfer of a lysyl group from L-lysyl-tRNA(Lys) to membrane-bound phosphatidylglycerol (PG), which produces lysylphosphatidylglycerol (LPG), a major component of the bacterial membrane with a positive net charge. LPG synthesis contributes to bacterial virulence as it is involved in the resistance mechanism against cationic antimicrobial peptides (CAMP) produces by the host's immune system (defensins, cathelicidins) and by the competing microorganisms.</text>
</comment>
<keyword evidence="6" id="KW-0443">Lipid metabolism</keyword>
<comment type="similarity">
    <text evidence="6">Belongs to the LPG synthase family.</text>
</comment>
<dbReference type="PANTHER" id="PTHR37693:SF1">
    <property type="entry name" value="INTEGRAL MEMBRANE PROTEIN"/>
    <property type="match status" value="1"/>
</dbReference>
<evidence type="ECO:0000313" key="7">
    <source>
        <dbReference type="EMBL" id="ORI97860.1"/>
    </source>
</evidence>
<dbReference type="EMBL" id="MPLS01000013">
    <property type="protein sequence ID" value="ORI97860.1"/>
    <property type="molecule type" value="Genomic_DNA"/>
</dbReference>
<sequence length="341" mass="38112">MLKRDRLSIIIVTVLTAGVIYFLTRELSGKGKQLEEALKHLDWRWLVGGLLMMIVSIAFEAAATRVLLNKTDRKNTSFFALLRVPLLNLLGTGVTPFATGGQPAQLYGLARAGVESGRAMSVILMKFLVYQVVVVLFFIVGYVAADNFIYSQVAPTFATFIPFAIAIHAVVIVGIALVMFWPSLTLRLVDFVAPLFKRVMSKQRFDSVISTTKQKIDNFHEESRRVISSWQSLVGSSIFTMMQLVVFYLIPYFVIRAFGYASVNPWLIVTMNIMIVMVISLFPIPGGVGGAELSFQLLFSPFVENSATLILVILIWRLITYYFGIFAGIIAYIIPARKNVR</sequence>
<dbReference type="InterPro" id="IPR022791">
    <property type="entry name" value="L-PG_synthase/AglD"/>
</dbReference>
<keyword evidence="5 6" id="KW-0472">Membrane</keyword>
<feature type="transmembrane region" description="Helical" evidence="6">
    <location>
        <begin position="308"/>
        <end position="334"/>
    </location>
</feature>
<feature type="transmembrane region" description="Helical" evidence="6">
    <location>
        <begin position="233"/>
        <end position="254"/>
    </location>
</feature>
<organism evidence="7 8">
    <name type="scientific">Leuconostoc pseudomesenteroides</name>
    <dbReference type="NCBI Taxonomy" id="33968"/>
    <lineage>
        <taxon>Bacteria</taxon>
        <taxon>Bacillati</taxon>
        <taxon>Bacillota</taxon>
        <taxon>Bacilli</taxon>
        <taxon>Lactobacillales</taxon>
        <taxon>Lactobacillaceae</taxon>
        <taxon>Leuconostoc</taxon>
    </lineage>
</organism>
<dbReference type="Proteomes" id="UP000192288">
    <property type="component" value="Unassembled WGS sequence"/>
</dbReference>
<evidence type="ECO:0000256" key="5">
    <source>
        <dbReference type="ARBA" id="ARBA00023136"/>
    </source>
</evidence>
<dbReference type="Pfam" id="PF03706">
    <property type="entry name" value="LPG_synthase_TM"/>
    <property type="match status" value="1"/>
</dbReference>
<keyword evidence="2" id="KW-1003">Cell membrane</keyword>
<evidence type="ECO:0000313" key="8">
    <source>
        <dbReference type="Proteomes" id="UP000192288"/>
    </source>
</evidence>
<dbReference type="EC" id="2.3.2.3" evidence="6"/>
<accession>A0A1X0VDT8</accession>
<evidence type="ECO:0000256" key="6">
    <source>
        <dbReference type="RuleBase" id="RU363042"/>
    </source>
</evidence>
<gene>
    <name evidence="6" type="primary">mprF</name>
    <name evidence="7" type="ORF">BMR96_05055</name>
</gene>
<keyword evidence="6" id="KW-0808">Transferase</keyword>
<dbReference type="RefSeq" id="WP_080519195.1">
    <property type="nucleotide sequence ID" value="NZ_MPLS01000013.1"/>
</dbReference>
<keyword evidence="3 6" id="KW-0812">Transmembrane</keyword>
<keyword evidence="6" id="KW-0046">Antibiotic resistance</keyword>
<comment type="subcellular location">
    <subcellularLocation>
        <location evidence="1 6">Cell membrane</location>
        <topology evidence="1 6">Multi-pass membrane protein</topology>
    </subcellularLocation>
</comment>
<dbReference type="AlphaFoldDB" id="A0A1X0VDT8"/>
<proteinExistence type="inferred from homology"/>
<dbReference type="PANTHER" id="PTHR37693">
    <property type="entry name" value="PHOSPHATIDYLGLYCEROL LYSYLTRANSFERASE"/>
    <property type="match status" value="1"/>
</dbReference>